<name>A0ABP1PYZ4_9HEXA</name>
<dbReference type="Pfam" id="PF00226">
    <property type="entry name" value="DnaJ"/>
    <property type="match status" value="1"/>
</dbReference>
<dbReference type="Gene3D" id="1.10.287.110">
    <property type="entry name" value="DnaJ domain"/>
    <property type="match status" value="1"/>
</dbReference>
<feature type="domain" description="J" evidence="2">
    <location>
        <begin position="6"/>
        <end position="72"/>
    </location>
</feature>
<organism evidence="3 4">
    <name type="scientific">Orchesella dallaii</name>
    <dbReference type="NCBI Taxonomy" id="48710"/>
    <lineage>
        <taxon>Eukaryota</taxon>
        <taxon>Metazoa</taxon>
        <taxon>Ecdysozoa</taxon>
        <taxon>Arthropoda</taxon>
        <taxon>Hexapoda</taxon>
        <taxon>Collembola</taxon>
        <taxon>Entomobryomorpha</taxon>
        <taxon>Entomobryoidea</taxon>
        <taxon>Orchesellidae</taxon>
        <taxon>Orchesellinae</taxon>
        <taxon>Orchesella</taxon>
    </lineage>
</organism>
<dbReference type="PROSITE" id="PS50076">
    <property type="entry name" value="DNAJ_2"/>
    <property type="match status" value="1"/>
</dbReference>
<dbReference type="EMBL" id="CAXLJM020000013">
    <property type="protein sequence ID" value="CAL8079084.1"/>
    <property type="molecule type" value="Genomic_DNA"/>
</dbReference>
<evidence type="ECO:0000259" key="2">
    <source>
        <dbReference type="PROSITE" id="PS50076"/>
    </source>
</evidence>
<dbReference type="Gene3D" id="2.60.260.20">
    <property type="entry name" value="Urease metallochaperone UreE, N-terminal domain"/>
    <property type="match status" value="1"/>
</dbReference>
<feature type="compositionally biased region" description="Basic residues" evidence="1">
    <location>
        <begin position="540"/>
        <end position="553"/>
    </location>
</feature>
<dbReference type="Gene3D" id="2.10.230.10">
    <property type="entry name" value="Heat shock protein DnaJ, cysteine-rich domain"/>
    <property type="match status" value="1"/>
</dbReference>
<reference evidence="3 4" key="1">
    <citation type="submission" date="2024-08" db="EMBL/GenBank/DDBJ databases">
        <authorList>
            <person name="Cucini C."/>
            <person name="Frati F."/>
        </authorList>
    </citation>
    <scope>NUCLEOTIDE SEQUENCE [LARGE SCALE GENOMIC DNA]</scope>
</reference>
<gene>
    <name evidence="3" type="ORF">ODALV1_LOCUS4274</name>
</gene>
<dbReference type="Proteomes" id="UP001642540">
    <property type="component" value="Unassembled WGS sequence"/>
</dbReference>
<protein>
    <recommendedName>
        <fullName evidence="2">J domain-containing protein</fullName>
    </recommendedName>
</protein>
<keyword evidence="4" id="KW-1185">Reference proteome</keyword>
<feature type="region of interest" description="Disordered" evidence="1">
    <location>
        <begin position="516"/>
        <end position="583"/>
    </location>
</feature>
<evidence type="ECO:0000313" key="3">
    <source>
        <dbReference type="EMBL" id="CAL8079084.1"/>
    </source>
</evidence>
<evidence type="ECO:0000313" key="4">
    <source>
        <dbReference type="Proteomes" id="UP001642540"/>
    </source>
</evidence>
<dbReference type="InterPro" id="IPR044713">
    <property type="entry name" value="DNJA1/2-like"/>
</dbReference>
<dbReference type="InterPro" id="IPR001623">
    <property type="entry name" value="DnaJ_domain"/>
</dbReference>
<accession>A0ABP1PYZ4</accession>
<evidence type="ECO:0000256" key="1">
    <source>
        <dbReference type="SAM" id="MobiDB-lite"/>
    </source>
</evidence>
<sequence length="583" mass="64124">MVKEDTFYEVLEITRGNYTEEIMRQSYHSLLSFHASQVWENRDEGEEQLSIINRAYTTLCDPKKRFIYNTYGENGITRYEASIKNPYEKVAVIRFPLQVTPDQLDRGETIMFQVGRQICCRKCLGNGRLQNVCKKCEGLGGCMEIKVGNENNSNPYKENMIKCNVCFGINYSIGCEHCKGKGVVESSTTFHLTLDNTMMDGTILTLLDVGNEKAGLTTGNVEFEVKIFQSFLCKNCRPVETQSDNAGPQPGTSDESSGNSPDNPRNDPGNGRIVDVTQSGNDMPHSSNQLAFPGHVNGWVRPMGHVRYLSQNGVCFQDGSLVGENLAYNGNFSGVATGTTSAIETLGVAAVTVNAEGGCILALNNGTASEESSHNEYGENSSNSLALVQIPEGEQQQEHNDSGNRVGLDYSLSDGMYQGIRQSVEAGVADTLNSVQQASSKLIGDLVVSKLQNRTGDFFQNFQSGVEDVTRNILTSIHPINVVQESTGVETSSAKKRKLTPPNRFRRILRERRRLVTKQPAAITSGKIDEGNVASSSSKGGKKKGNEKKKNTCRMRIESDSDTSTMSDDEDYEDYDEDIILLD</sequence>
<comment type="caution">
    <text evidence="3">The sequence shown here is derived from an EMBL/GenBank/DDBJ whole genome shotgun (WGS) entry which is preliminary data.</text>
</comment>
<proteinExistence type="predicted"/>
<feature type="compositionally biased region" description="Acidic residues" evidence="1">
    <location>
        <begin position="567"/>
        <end position="583"/>
    </location>
</feature>
<dbReference type="SUPFAM" id="SSF46565">
    <property type="entry name" value="Chaperone J-domain"/>
    <property type="match status" value="1"/>
</dbReference>
<feature type="compositionally biased region" description="Polar residues" evidence="1">
    <location>
        <begin position="276"/>
        <end position="289"/>
    </location>
</feature>
<dbReference type="InterPro" id="IPR036869">
    <property type="entry name" value="J_dom_sf"/>
</dbReference>
<feature type="region of interest" description="Disordered" evidence="1">
    <location>
        <begin position="241"/>
        <end position="289"/>
    </location>
</feature>
<dbReference type="PANTHER" id="PTHR43888">
    <property type="entry name" value="DNAJ-LIKE-2, ISOFORM A-RELATED"/>
    <property type="match status" value="1"/>
</dbReference>
<feature type="compositionally biased region" description="Polar residues" evidence="1">
    <location>
        <begin position="241"/>
        <end position="263"/>
    </location>
</feature>